<organism evidence="3 4">
    <name type="scientific">Aeribacillus pallidus</name>
    <dbReference type="NCBI Taxonomy" id="33936"/>
    <lineage>
        <taxon>Bacteria</taxon>
        <taxon>Bacillati</taxon>
        <taxon>Bacillota</taxon>
        <taxon>Bacilli</taxon>
        <taxon>Bacillales</taxon>
        <taxon>Bacillaceae</taxon>
        <taxon>Aeribacillus</taxon>
    </lineage>
</organism>
<accession>A0A161ZUL6</accession>
<comment type="function">
    <text evidence="1">Regulates expression of the glpD operon. In the presence of glycerol 3-phosphate (G3P) causes antitermination of transcription of glpD at the inverted repeat of the leader region to enhance its transcription. Binds and stabilizes glpD leader mRNA.</text>
</comment>
<dbReference type="GeneID" id="301127287"/>
<proteinExistence type="predicted"/>
<evidence type="ECO:0000313" key="4">
    <source>
        <dbReference type="Proteomes" id="UP000076476"/>
    </source>
</evidence>
<dbReference type="GO" id="GO:0006071">
    <property type="term" value="P:glycerol metabolic process"/>
    <property type="evidence" value="ECO:0007669"/>
    <property type="project" value="UniProtKB-UniRule"/>
</dbReference>
<dbReference type="EMBL" id="CP017703">
    <property type="protein sequence ID" value="ASS89278.1"/>
    <property type="molecule type" value="Genomic_DNA"/>
</dbReference>
<dbReference type="AlphaFoldDB" id="A0A161ZUL6"/>
<dbReference type="PANTHER" id="PTHR35787:SF1">
    <property type="entry name" value="GLYCEROL UPTAKE OPERON ANTITERMINATOR REGULATORY PROTEIN"/>
    <property type="match status" value="1"/>
</dbReference>
<reference evidence="3 4" key="1">
    <citation type="submission" date="2016-04" db="EMBL/GenBank/DDBJ databases">
        <title>Draft genome sequence of Aeribacillus pallidus 8m3 from petroleum reservoir.</title>
        <authorList>
            <person name="Poltaraus A.B."/>
            <person name="Nazina T.N."/>
            <person name="Tourova T.P."/>
            <person name="Malakho S.M."/>
            <person name="Korshunova A.V."/>
            <person name="Sokolova D.S."/>
        </authorList>
    </citation>
    <scope>NUCLEOTIDE SEQUENCE [LARGE SCALE GENOMIC DNA]</scope>
    <source>
        <strain evidence="3 4">8m3</strain>
    </source>
</reference>
<dbReference type="InterPro" id="IPR006699">
    <property type="entry name" value="GlpP"/>
</dbReference>
<protein>
    <recommendedName>
        <fullName evidence="1">Glycerol uptake operon antiterminator regulatory protein</fullName>
    </recommendedName>
</protein>
<dbReference type="RefSeq" id="WP_063387204.1">
    <property type="nucleotide sequence ID" value="NZ_CP017703.1"/>
</dbReference>
<dbReference type="KEGG" id="apak:AP3564_02555"/>
<dbReference type="InterPro" id="IPR013785">
    <property type="entry name" value="Aldolase_TIM"/>
</dbReference>
<dbReference type="PIRSF" id="PIRSF016897">
    <property type="entry name" value="GlpP"/>
    <property type="match status" value="1"/>
</dbReference>
<keyword evidence="1" id="KW-0804">Transcription</keyword>
<dbReference type="GO" id="GO:0003723">
    <property type="term" value="F:RNA binding"/>
    <property type="evidence" value="ECO:0007669"/>
    <property type="project" value="UniProtKB-KW"/>
</dbReference>
<sequence length="186" mass="20914">MEYKDQKIIPAIRNMKDFEIFLQSSYAYGVLLDVHIAQLKNIVNISKQHCKNLLLHVDLIHGLKNDEYATEYLCQSFKPYGLLSTKASVVLKAKQKGVLAIQRVFLIDSNALEKSYSLLEKTKPDVIEVLPGAMPNIIAEIHQRIQIPIFAGGFIRSIDDVNNALQAGAAAVTTSNKQLWKEFEQS</sequence>
<evidence type="ECO:0000313" key="2">
    <source>
        <dbReference type="EMBL" id="ASS89278.1"/>
    </source>
</evidence>
<keyword evidence="1" id="KW-0319">Glycerol metabolism</keyword>
<dbReference type="Proteomes" id="UP000214606">
    <property type="component" value="Chromosome"/>
</dbReference>
<name>A0A161ZUL6_9BACI</name>
<evidence type="ECO:0000256" key="1">
    <source>
        <dbReference type="PIRNR" id="PIRNR016897"/>
    </source>
</evidence>
<dbReference type="GO" id="GO:0045893">
    <property type="term" value="P:positive regulation of DNA-templated transcription"/>
    <property type="evidence" value="ECO:0007669"/>
    <property type="project" value="TreeGrafter"/>
</dbReference>
<keyword evidence="1" id="KW-0805">Transcription regulation</keyword>
<dbReference type="EMBL" id="LWBR01000013">
    <property type="protein sequence ID" value="KZN96947.1"/>
    <property type="molecule type" value="Genomic_DNA"/>
</dbReference>
<keyword evidence="1" id="KW-0694">RNA-binding</keyword>
<dbReference type="PANTHER" id="PTHR35787">
    <property type="entry name" value="GLYCEROL UPTAKE OPERON ANTITERMINATOR REGULATORY PROTEIN"/>
    <property type="match status" value="1"/>
</dbReference>
<dbReference type="OrthoDB" id="9799580at2"/>
<dbReference type="GO" id="GO:0001072">
    <property type="term" value="F:transcription antitermination factor activity, RNA binding"/>
    <property type="evidence" value="ECO:0007669"/>
    <property type="project" value="TreeGrafter"/>
</dbReference>
<keyword evidence="4" id="KW-1185">Reference proteome</keyword>
<dbReference type="SUPFAM" id="SSF110391">
    <property type="entry name" value="GlpP-like"/>
    <property type="match status" value="1"/>
</dbReference>
<dbReference type="Gene3D" id="3.20.20.70">
    <property type="entry name" value="Aldolase class I"/>
    <property type="match status" value="1"/>
</dbReference>
<evidence type="ECO:0000313" key="5">
    <source>
        <dbReference type="Proteomes" id="UP000214606"/>
    </source>
</evidence>
<gene>
    <name evidence="2" type="ORF">AP3564_02555</name>
    <name evidence="3" type="ORF">AZI98_05105</name>
</gene>
<dbReference type="Pfam" id="PF04309">
    <property type="entry name" value="G3P_antiterm"/>
    <property type="match status" value="1"/>
</dbReference>
<reference evidence="2 5" key="2">
    <citation type="submission" date="2016-10" db="EMBL/GenBank/DDBJ databases">
        <title>The whole genome sequencing and assembly of Aeribacillus pallidus KCTC3564 strain.</title>
        <authorList>
            <person name="Lee Y.-J."/>
            <person name="Park M.-K."/>
            <person name="Yi H."/>
            <person name="Bahn Y.-S."/>
            <person name="Kim J.F."/>
            <person name="Lee D.-W."/>
        </authorList>
    </citation>
    <scope>NUCLEOTIDE SEQUENCE [LARGE SCALE GENOMIC DNA]</scope>
    <source>
        <strain evidence="2 5">KCTC3564</strain>
    </source>
</reference>
<evidence type="ECO:0000313" key="3">
    <source>
        <dbReference type="EMBL" id="KZN96947.1"/>
    </source>
</evidence>
<dbReference type="Proteomes" id="UP000076476">
    <property type="component" value="Unassembled WGS sequence"/>
</dbReference>
<dbReference type="STRING" id="33936.AZI98_05105"/>